<evidence type="ECO:0000256" key="6">
    <source>
        <dbReference type="PIRSR" id="PIRSR005096-1"/>
    </source>
</evidence>
<comment type="catalytic activity">
    <reaction evidence="5">
        <text>alpha-D-glucose = beta-D-glucose</text>
        <dbReference type="Rhea" id="RHEA:10264"/>
        <dbReference type="ChEBI" id="CHEBI:15903"/>
        <dbReference type="ChEBI" id="CHEBI:17925"/>
        <dbReference type="EC" id="5.1.3.3"/>
    </reaction>
</comment>
<evidence type="ECO:0000256" key="8">
    <source>
        <dbReference type="PIRSR" id="PIRSR005096-3"/>
    </source>
</evidence>
<evidence type="ECO:0000313" key="9">
    <source>
        <dbReference type="EMBL" id="XBO40029.1"/>
    </source>
</evidence>
<name>A0AAU7JJ74_9HYPH</name>
<dbReference type="PANTHER" id="PTHR10091:SF49">
    <property type="entry name" value="ALDOSE 1-EPIMERASE"/>
    <property type="match status" value="1"/>
</dbReference>
<feature type="binding site" evidence="8">
    <location>
        <begin position="77"/>
        <end position="78"/>
    </location>
    <ligand>
        <name>beta-D-galactose</name>
        <dbReference type="ChEBI" id="CHEBI:27667"/>
    </ligand>
</feature>
<dbReference type="InterPro" id="IPR015443">
    <property type="entry name" value="Aldose_1-epimerase"/>
</dbReference>
<evidence type="ECO:0000256" key="1">
    <source>
        <dbReference type="ARBA" id="ARBA00005028"/>
    </source>
</evidence>
<dbReference type="GO" id="GO:0006006">
    <property type="term" value="P:glucose metabolic process"/>
    <property type="evidence" value="ECO:0007669"/>
    <property type="project" value="TreeGrafter"/>
</dbReference>
<comment type="pathway">
    <text evidence="1 5">Carbohydrate metabolism; hexose metabolism.</text>
</comment>
<organism evidence="9">
    <name type="scientific">Alsobacter sp. KACC 23698</name>
    <dbReference type="NCBI Taxonomy" id="3149229"/>
    <lineage>
        <taxon>Bacteria</taxon>
        <taxon>Pseudomonadati</taxon>
        <taxon>Pseudomonadota</taxon>
        <taxon>Alphaproteobacteria</taxon>
        <taxon>Hyphomicrobiales</taxon>
        <taxon>Alsobacteraceae</taxon>
        <taxon>Alsobacter</taxon>
    </lineage>
</organism>
<feature type="binding site" evidence="7">
    <location>
        <position position="240"/>
    </location>
    <ligand>
        <name>beta-D-galactose</name>
        <dbReference type="ChEBI" id="CHEBI:27667"/>
    </ligand>
</feature>
<dbReference type="EMBL" id="CP157484">
    <property type="protein sequence ID" value="XBO40029.1"/>
    <property type="molecule type" value="Genomic_DNA"/>
</dbReference>
<dbReference type="InterPro" id="IPR047215">
    <property type="entry name" value="Galactose_mutarotase-like"/>
</dbReference>
<accession>A0AAU7JJ74</accession>
<dbReference type="NCBIfam" id="NF008277">
    <property type="entry name" value="PRK11055.1"/>
    <property type="match status" value="1"/>
</dbReference>
<feature type="active site" description="Proton acceptor" evidence="6">
    <location>
        <position position="309"/>
    </location>
</feature>
<dbReference type="AlphaFoldDB" id="A0AAU7JJ74"/>
<dbReference type="GO" id="GO:0030246">
    <property type="term" value="F:carbohydrate binding"/>
    <property type="evidence" value="ECO:0007669"/>
    <property type="project" value="InterPro"/>
</dbReference>
<keyword evidence="4 5" id="KW-0119">Carbohydrate metabolism</keyword>
<evidence type="ECO:0000256" key="5">
    <source>
        <dbReference type="PIRNR" id="PIRNR005096"/>
    </source>
</evidence>
<evidence type="ECO:0000256" key="2">
    <source>
        <dbReference type="ARBA" id="ARBA00006206"/>
    </source>
</evidence>
<dbReference type="PIRSF" id="PIRSF005096">
    <property type="entry name" value="GALM"/>
    <property type="match status" value="1"/>
</dbReference>
<dbReference type="GO" id="GO:0004034">
    <property type="term" value="F:aldose 1-epimerase activity"/>
    <property type="evidence" value="ECO:0007669"/>
    <property type="project" value="UniProtKB-EC"/>
</dbReference>
<dbReference type="EC" id="5.1.3.3" evidence="5"/>
<evidence type="ECO:0000256" key="3">
    <source>
        <dbReference type="ARBA" id="ARBA00023235"/>
    </source>
</evidence>
<reference evidence="9" key="1">
    <citation type="submission" date="2024-05" db="EMBL/GenBank/DDBJ databases">
        <authorList>
            <person name="Kim S."/>
            <person name="Heo J."/>
            <person name="Choi H."/>
            <person name="Choi Y."/>
            <person name="Kwon S.-W."/>
            <person name="Kim Y."/>
        </authorList>
    </citation>
    <scope>NUCLEOTIDE SEQUENCE</scope>
    <source>
        <strain evidence="9">KACC 23698</strain>
    </source>
</reference>
<dbReference type="Gene3D" id="2.70.98.10">
    <property type="match status" value="1"/>
</dbReference>
<dbReference type="InterPro" id="IPR011013">
    <property type="entry name" value="Gal_mutarotase_sf_dom"/>
</dbReference>
<gene>
    <name evidence="9" type="ORF">ABEG18_04410</name>
</gene>
<feature type="active site" description="Proton donor" evidence="6">
    <location>
        <position position="175"/>
    </location>
</feature>
<proteinExistence type="inferred from homology"/>
<dbReference type="GO" id="GO:0033499">
    <property type="term" value="P:galactose catabolic process via UDP-galactose, Leloir pathway"/>
    <property type="evidence" value="ECO:0007669"/>
    <property type="project" value="TreeGrafter"/>
</dbReference>
<protein>
    <recommendedName>
        <fullName evidence="5">Aldose 1-epimerase</fullName>
        <ecNumber evidence="5">5.1.3.3</ecNumber>
    </recommendedName>
</protein>
<dbReference type="PANTHER" id="PTHR10091">
    <property type="entry name" value="ALDOSE-1-EPIMERASE"/>
    <property type="match status" value="1"/>
</dbReference>
<comment type="similarity">
    <text evidence="2 5">Belongs to the aldose epimerase family.</text>
</comment>
<keyword evidence="3 5" id="KW-0413">Isomerase</keyword>
<evidence type="ECO:0000256" key="4">
    <source>
        <dbReference type="ARBA" id="ARBA00023277"/>
    </source>
</evidence>
<dbReference type="CDD" id="cd09019">
    <property type="entry name" value="galactose_mutarotase_like"/>
    <property type="match status" value="1"/>
</dbReference>
<sequence length="342" mass="37562">MTVREFGRLGDDVVHEVTIRSKAGAEARVITWGAVLRDLHVPLPSGGRQRVVLGLQTIEDYVEHSPHMGAIAGRYANRIAGGRFLLDGVERQLDRNQAGRHALHGGGAAFGKRLWRLAAHDETSVTLTLVSLDGDGGYPGQLTATCVYRMVEPATLRVELTAVADAPTIVNLAQHAYWNLDGSPSVLDHELEVDASFYTPVDEDLIPTGEVSAVAGTPFDFRSRRPIRFAGRDGAPFRYDHNFVLSAPRPTRDQPLRRAARLRSPRNGLTLELHTTEPGVQVYDGHKVDVAAPGLDGARYGANAGLCLESQVWPDSPNRPHFPDPTLRPDEVYRQISEYRFA</sequence>
<dbReference type="RefSeq" id="WP_406856883.1">
    <property type="nucleotide sequence ID" value="NZ_CP157484.1"/>
</dbReference>
<evidence type="ECO:0000256" key="7">
    <source>
        <dbReference type="PIRSR" id="PIRSR005096-2"/>
    </source>
</evidence>
<feature type="binding site" evidence="8">
    <location>
        <begin position="175"/>
        <end position="177"/>
    </location>
    <ligand>
        <name>beta-D-galactose</name>
        <dbReference type="ChEBI" id="CHEBI:27667"/>
    </ligand>
</feature>
<dbReference type="SUPFAM" id="SSF74650">
    <property type="entry name" value="Galactose mutarotase-like"/>
    <property type="match status" value="1"/>
</dbReference>
<dbReference type="InterPro" id="IPR014718">
    <property type="entry name" value="GH-type_carb-bd"/>
</dbReference>
<dbReference type="Pfam" id="PF01263">
    <property type="entry name" value="Aldose_epim"/>
    <property type="match status" value="1"/>
</dbReference>
<dbReference type="InterPro" id="IPR008183">
    <property type="entry name" value="Aldose_1/G6P_1-epimerase"/>
</dbReference>